<evidence type="ECO:0000256" key="3">
    <source>
        <dbReference type="ARBA" id="ARBA00004371"/>
    </source>
</evidence>
<dbReference type="Pfam" id="PF02836">
    <property type="entry name" value="Glyco_hydro_2_C"/>
    <property type="match status" value="1"/>
</dbReference>
<evidence type="ECO:0000256" key="8">
    <source>
        <dbReference type="ARBA" id="ARBA00015707"/>
    </source>
</evidence>
<evidence type="ECO:0000259" key="21">
    <source>
        <dbReference type="Pfam" id="PF22666"/>
    </source>
</evidence>
<keyword evidence="11" id="KW-1015">Disulfide bond</keyword>
<dbReference type="Proteomes" id="UP000011518">
    <property type="component" value="Unassembled WGS sequence"/>
</dbReference>
<dbReference type="eggNOG" id="KOG2230">
    <property type="taxonomic scope" value="Eukaryota"/>
</dbReference>
<dbReference type="PANTHER" id="PTHR43730">
    <property type="entry name" value="BETA-MANNOSIDASE"/>
    <property type="match status" value="1"/>
</dbReference>
<evidence type="ECO:0000313" key="23">
    <source>
        <dbReference type="Proteomes" id="UP000011518"/>
    </source>
</evidence>
<evidence type="ECO:0000256" key="10">
    <source>
        <dbReference type="ARBA" id="ARBA00022801"/>
    </source>
</evidence>
<name>L9KMX8_TUPCH</name>
<evidence type="ECO:0000256" key="2">
    <source>
        <dbReference type="ARBA" id="ARBA00003150"/>
    </source>
</evidence>
<dbReference type="Pfam" id="PF22666">
    <property type="entry name" value="Glyco_hydro_2_N2"/>
    <property type="match status" value="1"/>
</dbReference>
<keyword evidence="10" id="KW-0378">Hydrolase</keyword>
<accession>L9KMX8</accession>
<protein>
    <recommendedName>
        <fullName evidence="8">Beta-mannosidase</fullName>
        <ecNumber evidence="7">3.2.1.25</ecNumber>
    </recommendedName>
    <alternativeName>
        <fullName evidence="15">Lysosomal beta A mannosidase</fullName>
    </alternativeName>
    <alternativeName>
        <fullName evidence="16">Mannanase</fullName>
    </alternativeName>
</protein>
<evidence type="ECO:0000256" key="7">
    <source>
        <dbReference type="ARBA" id="ARBA00012754"/>
    </source>
</evidence>
<dbReference type="FunCoup" id="L9KMX8">
    <property type="interactions" value="635"/>
</dbReference>
<dbReference type="FunFam" id="3.20.20.80:FF:000035">
    <property type="entry name" value="Mannosidase beta"/>
    <property type="match status" value="1"/>
</dbReference>
<dbReference type="InterPro" id="IPR017853">
    <property type="entry name" value="GH"/>
</dbReference>
<evidence type="ECO:0000259" key="18">
    <source>
        <dbReference type="Pfam" id="PF02836"/>
    </source>
</evidence>
<dbReference type="GO" id="GO:0006516">
    <property type="term" value="P:glycoprotein catabolic process"/>
    <property type="evidence" value="ECO:0007669"/>
    <property type="project" value="TreeGrafter"/>
</dbReference>
<dbReference type="SUPFAM" id="SSF51445">
    <property type="entry name" value="(Trans)glycosidases"/>
    <property type="match status" value="1"/>
</dbReference>
<dbReference type="Pfam" id="PF17786">
    <property type="entry name" value="Mannosidase_ig"/>
    <property type="match status" value="1"/>
</dbReference>
<feature type="region of interest" description="Disordered" evidence="17">
    <location>
        <begin position="54"/>
        <end position="128"/>
    </location>
</feature>
<dbReference type="InterPro" id="IPR041447">
    <property type="entry name" value="Mannosidase_ig"/>
</dbReference>
<evidence type="ECO:0000259" key="20">
    <source>
        <dbReference type="Pfam" id="PF17786"/>
    </source>
</evidence>
<dbReference type="InterPro" id="IPR036156">
    <property type="entry name" value="Beta-gal/glucu_dom_sf"/>
</dbReference>
<feature type="domain" description="Mannosidase Ig/CBM-like" evidence="20">
    <location>
        <begin position="822"/>
        <end position="913"/>
    </location>
</feature>
<dbReference type="EC" id="3.2.1.25" evidence="7"/>
<evidence type="ECO:0000256" key="9">
    <source>
        <dbReference type="ARBA" id="ARBA00022729"/>
    </source>
</evidence>
<dbReference type="GO" id="GO:0005975">
    <property type="term" value="P:carbohydrate metabolic process"/>
    <property type="evidence" value="ECO:0007669"/>
    <property type="project" value="InterPro"/>
</dbReference>
<dbReference type="Gene3D" id="2.60.120.260">
    <property type="entry name" value="Galactose-binding domain-like"/>
    <property type="match status" value="1"/>
</dbReference>
<keyword evidence="14" id="KW-0326">Glycosidase</keyword>
<evidence type="ECO:0000259" key="19">
    <source>
        <dbReference type="Pfam" id="PF17753"/>
    </source>
</evidence>
<sequence>MVAVDYGDEQSLTVSSTLINSQSSLTLEALTRNGLRACSFLYGPLVKREPCRQCAGASTDDQPSWEPRSRREEDLGPDGPPGRLQAAGSGADSDDINAADHREKPQETGLTPQPGAGGWASPVCTTGTRPDQRVAQISAESRSGHATPGGLELQLRGALLEDWDEDAMRPACDHRGHHLFDTSPSTRPRGPVTRPARLLRGGGQTDGHLGTDSAMSGEVAGNIVLCKWQKVNLVFEGVDTVTEVLLNNVIIGKTDNMFRSYSFDVTDLVRDSNSLELRFRSAVRYAAGQSRAHSRYQVPPNCPPAVQNGECHVNFVRKGIWKDVRIEAYNICHLNYFTFSPVYDNGAQEWNIEIKTSFDVVSSKPVGGHVIVAIPKLQTQHTYSVGLQPGERIVELLVKINKNITVETWWPHGHGNQTGYNMTVLFELSGGVRIEKSAKVYFRTVELVEEPIRGSPGLSFYFKINGYPIFLKGSNWIPADSFQDRVTPDLLRLLLQSVVDANMNALRVWGGGIYEQDEFYELCDELGIMVWQDFMFACALYPTDPGFLESVRVEVAHQIRRLKPHPSVIIWSGNNENEAALMTNWYAIDPRDLQTYIDDYVTLYVKNIREAVLAGDKSRPFITSSPTNGVESIAEGWVSTNPYSTHFGDVHFYDYASDCWDWRIFPKARFISEYGYQSWPSFSTLEQVSSKNDWSYDSNFSLHRQHHSGGNSEMLHQAQLHFKLPQSPDPVRAFKDTIYLTQVMQAQCVKTETEFYRRSRSEIVRGEGHTMGALYWQLNDIWQAPSWASLEYGGKWKMLHYFARRFFAPLLPVGFEDQNVFYVSGVSDLHSDCRVTLTVRVHAWSSLKPLCSRATERLVMGAGKAAVLYREPVPALLRRCGGCTRGGCVVSFFLSADGGLLSPVNYHFLSSLKEAVGLRKARITAVISQQADTFAFDLETSAVAPFVWLDVGGIPGRFSDNGFLMTEKTRRVLFHPWKRTSKSELERSLQGRLSVTLNGEKAEDQTWRGQGVLTVPSRGDGQKLYELSLRQELQQLRHTPLNAHTSPVQRGPRCYLPPGLQRQLVQGSNIARRAPVRARLPKHSQKAERGLGPHSKRKSNAELKGIDVDSLVMERIQVNKAPKIRFVRHSRLSETWALMGTLAQAVTDAATWWHLPKRRNLLPEAQQGLIDKAGGSVSESSTQGKGEKPFGFISYNPSTGRAAASLSQTPGASSERAWRPRLSVRLLSPVLLSVTRMS</sequence>
<dbReference type="AlphaFoldDB" id="L9KMX8"/>
<dbReference type="EMBL" id="KB320755">
    <property type="protein sequence ID" value="ELW64098.1"/>
    <property type="molecule type" value="Genomic_DNA"/>
</dbReference>
<dbReference type="InParanoid" id="L9KMX8"/>
<dbReference type="SUPFAM" id="SSF49785">
    <property type="entry name" value="Galactose-binding domain-like"/>
    <property type="match status" value="1"/>
</dbReference>
<keyword evidence="9" id="KW-0732">Signal</keyword>
<dbReference type="InterPro" id="IPR050887">
    <property type="entry name" value="Beta-mannosidase_GH2"/>
</dbReference>
<comment type="function">
    <text evidence="2">Exoglycosidase that cleaves the single beta-linked mannose residue from the non-reducing end of all N-linked glycoprotein oligosaccharides.</text>
</comment>
<dbReference type="InterPro" id="IPR008979">
    <property type="entry name" value="Galactose-bd-like_sf"/>
</dbReference>
<evidence type="ECO:0000256" key="11">
    <source>
        <dbReference type="ARBA" id="ARBA00023157"/>
    </source>
</evidence>
<keyword evidence="12" id="KW-0325">Glycoprotein</keyword>
<evidence type="ECO:0000256" key="14">
    <source>
        <dbReference type="ARBA" id="ARBA00023295"/>
    </source>
</evidence>
<dbReference type="InterPro" id="IPR054593">
    <property type="entry name" value="Beta-mannosidase-like_N2"/>
</dbReference>
<dbReference type="FunFam" id="2.60.40.10:FF:000781">
    <property type="entry name" value="Mannosidase beta"/>
    <property type="match status" value="1"/>
</dbReference>
<dbReference type="FunFam" id="2.60.40.10:FF:000650">
    <property type="entry name" value="Mannosidase beta"/>
    <property type="match status" value="1"/>
</dbReference>
<evidence type="ECO:0000256" key="13">
    <source>
        <dbReference type="ARBA" id="ARBA00023228"/>
    </source>
</evidence>
<reference evidence="23" key="2">
    <citation type="journal article" date="2013" name="Nat. Commun.">
        <title>Genome of the Chinese tree shrew.</title>
        <authorList>
            <person name="Fan Y."/>
            <person name="Huang Z.Y."/>
            <person name="Cao C.C."/>
            <person name="Chen C.S."/>
            <person name="Chen Y.X."/>
            <person name="Fan D.D."/>
            <person name="He J."/>
            <person name="Hou H.L."/>
            <person name="Hu L."/>
            <person name="Hu X.T."/>
            <person name="Jiang X.T."/>
            <person name="Lai R."/>
            <person name="Lang Y.S."/>
            <person name="Liang B."/>
            <person name="Liao S.G."/>
            <person name="Mu D."/>
            <person name="Ma Y.Y."/>
            <person name="Niu Y.Y."/>
            <person name="Sun X.Q."/>
            <person name="Xia J.Q."/>
            <person name="Xiao J."/>
            <person name="Xiong Z.Q."/>
            <person name="Xu L."/>
            <person name="Yang L."/>
            <person name="Zhang Y."/>
            <person name="Zhao W."/>
            <person name="Zhao X.D."/>
            <person name="Zheng Y.T."/>
            <person name="Zhou J.M."/>
            <person name="Zhu Y.B."/>
            <person name="Zhang G.J."/>
            <person name="Wang J."/>
            <person name="Yao Y.G."/>
        </authorList>
    </citation>
    <scope>NUCLEOTIDE SEQUENCE [LARGE SCALE GENOMIC DNA]</scope>
</reference>
<comment type="catalytic activity">
    <reaction evidence="1">
        <text>Hydrolysis of terminal, non-reducing beta-D-mannose residues in beta-D-mannosides.</text>
        <dbReference type="EC" id="3.2.1.25"/>
    </reaction>
</comment>
<dbReference type="STRING" id="246437.L9KMX8"/>
<feature type="domain" description="Glycoside hydrolase family 2 catalytic" evidence="18">
    <location>
        <begin position="462"/>
        <end position="610"/>
    </location>
</feature>
<comment type="similarity">
    <text evidence="5">Belongs to the glycosyl hydrolase 2 family.</text>
</comment>
<dbReference type="Pfam" id="PF17753">
    <property type="entry name" value="Ig_mannosidase"/>
    <property type="match status" value="1"/>
</dbReference>
<feature type="region of interest" description="Disordered" evidence="17">
    <location>
        <begin position="176"/>
        <end position="210"/>
    </location>
</feature>
<dbReference type="GO" id="GO:0004567">
    <property type="term" value="F:beta-mannosidase activity"/>
    <property type="evidence" value="ECO:0007669"/>
    <property type="project" value="UniProtKB-EC"/>
</dbReference>
<evidence type="ECO:0000256" key="6">
    <source>
        <dbReference type="ARBA" id="ARBA00011245"/>
    </source>
</evidence>
<dbReference type="PANTHER" id="PTHR43730:SF1">
    <property type="entry name" value="BETA-MANNOSIDASE"/>
    <property type="match status" value="1"/>
</dbReference>
<evidence type="ECO:0000256" key="5">
    <source>
        <dbReference type="ARBA" id="ARBA00007401"/>
    </source>
</evidence>
<evidence type="ECO:0000313" key="22">
    <source>
        <dbReference type="EMBL" id="ELW64098.1"/>
    </source>
</evidence>
<comment type="subcellular location">
    <subcellularLocation>
        <location evidence="3">Lysosome</location>
    </subcellularLocation>
</comment>
<dbReference type="InterPro" id="IPR006103">
    <property type="entry name" value="Glyco_hydro_2_cat"/>
</dbReference>
<feature type="domain" description="Beta-mannosidase Ig-fold" evidence="19">
    <location>
        <begin position="918"/>
        <end position="990"/>
    </location>
</feature>
<dbReference type="Gene3D" id="3.20.20.80">
    <property type="entry name" value="Glycosidases"/>
    <property type="match status" value="1"/>
</dbReference>
<organism evidence="22 23">
    <name type="scientific">Tupaia chinensis</name>
    <name type="common">Chinese tree shrew</name>
    <name type="synonym">Tupaia belangeri chinensis</name>
    <dbReference type="NCBI Taxonomy" id="246437"/>
    <lineage>
        <taxon>Eukaryota</taxon>
        <taxon>Metazoa</taxon>
        <taxon>Chordata</taxon>
        <taxon>Craniata</taxon>
        <taxon>Vertebrata</taxon>
        <taxon>Euteleostomi</taxon>
        <taxon>Mammalia</taxon>
        <taxon>Eutheria</taxon>
        <taxon>Euarchontoglires</taxon>
        <taxon>Scandentia</taxon>
        <taxon>Tupaiidae</taxon>
        <taxon>Tupaia</taxon>
    </lineage>
</organism>
<evidence type="ECO:0000256" key="15">
    <source>
        <dbReference type="ARBA" id="ARBA00032581"/>
    </source>
</evidence>
<feature type="domain" description="Beta-mannosidase-like galactose-binding" evidence="21">
    <location>
        <begin position="229"/>
        <end position="318"/>
    </location>
</feature>
<dbReference type="SUPFAM" id="SSF49303">
    <property type="entry name" value="beta-Galactosidase/glucuronidase domain"/>
    <property type="match status" value="3"/>
</dbReference>
<keyword evidence="23" id="KW-1185">Reference proteome</keyword>
<evidence type="ECO:0000256" key="1">
    <source>
        <dbReference type="ARBA" id="ARBA00000829"/>
    </source>
</evidence>
<comment type="pathway">
    <text evidence="4">Glycan metabolism; N-glycan degradation.</text>
</comment>
<keyword evidence="13" id="KW-0458">Lysosome</keyword>
<feature type="region of interest" description="Disordered" evidence="17">
    <location>
        <begin position="1077"/>
        <end position="1102"/>
    </location>
</feature>
<evidence type="ECO:0000256" key="4">
    <source>
        <dbReference type="ARBA" id="ARBA00004740"/>
    </source>
</evidence>
<reference evidence="23" key="1">
    <citation type="submission" date="2012-07" db="EMBL/GenBank/DDBJ databases">
        <title>Genome of the Chinese tree shrew, a rising model animal genetically related to primates.</title>
        <authorList>
            <person name="Zhang G."/>
            <person name="Fan Y."/>
            <person name="Yao Y."/>
            <person name="Huang Z."/>
        </authorList>
    </citation>
    <scope>NUCLEOTIDE SEQUENCE [LARGE SCALE GENOMIC DNA]</scope>
</reference>
<dbReference type="GO" id="GO:0005764">
    <property type="term" value="C:lysosome"/>
    <property type="evidence" value="ECO:0007669"/>
    <property type="project" value="UniProtKB-SubCell"/>
</dbReference>
<evidence type="ECO:0000256" key="17">
    <source>
        <dbReference type="SAM" id="MobiDB-lite"/>
    </source>
</evidence>
<feature type="region of interest" description="Disordered" evidence="17">
    <location>
        <begin position="1173"/>
        <end position="1192"/>
    </location>
</feature>
<evidence type="ECO:0000256" key="12">
    <source>
        <dbReference type="ARBA" id="ARBA00023180"/>
    </source>
</evidence>
<gene>
    <name evidence="22" type="ORF">TREES_T100004027</name>
</gene>
<dbReference type="InterPro" id="IPR041625">
    <property type="entry name" value="Beta-mannosidase_Ig"/>
</dbReference>
<proteinExistence type="inferred from homology"/>
<dbReference type="Gene3D" id="2.60.40.10">
    <property type="entry name" value="Immunoglobulins"/>
    <property type="match status" value="2"/>
</dbReference>
<dbReference type="InterPro" id="IPR013783">
    <property type="entry name" value="Ig-like_fold"/>
</dbReference>
<evidence type="ECO:0000256" key="16">
    <source>
        <dbReference type="ARBA" id="ARBA00033445"/>
    </source>
</evidence>
<comment type="subunit">
    <text evidence="6">Monomer.</text>
</comment>